<dbReference type="GO" id="GO:0035825">
    <property type="term" value="P:homologous recombination"/>
    <property type="evidence" value="ECO:0007669"/>
    <property type="project" value="UniProtKB-ARBA"/>
</dbReference>
<dbReference type="GO" id="GO:0007064">
    <property type="term" value="P:mitotic sister chromatid cohesion"/>
    <property type="evidence" value="ECO:0007669"/>
    <property type="project" value="InterPro"/>
</dbReference>
<gene>
    <name evidence="8" type="ORF">COCSUDRAFT_67024</name>
</gene>
<feature type="compositionally biased region" description="Basic residues" evidence="6">
    <location>
        <begin position="1480"/>
        <end position="1490"/>
    </location>
</feature>
<proteinExistence type="predicted"/>
<dbReference type="EMBL" id="AGSI01000013">
    <property type="protein sequence ID" value="EIE20987.1"/>
    <property type="molecule type" value="Genomic_DNA"/>
</dbReference>
<feature type="compositionally biased region" description="Acidic residues" evidence="6">
    <location>
        <begin position="1098"/>
        <end position="1118"/>
    </location>
</feature>
<dbReference type="GeneID" id="17038985"/>
<feature type="compositionally biased region" description="Polar residues" evidence="6">
    <location>
        <begin position="1184"/>
        <end position="1194"/>
    </location>
</feature>
<keyword evidence="9" id="KW-1185">Reference proteome</keyword>
<dbReference type="STRING" id="574566.I0YRG8"/>
<feature type="transmembrane region" description="Helical" evidence="7">
    <location>
        <begin position="690"/>
        <end position="709"/>
    </location>
</feature>
<keyword evidence="5" id="KW-0131">Cell cycle</keyword>
<feature type="compositionally biased region" description="Acidic residues" evidence="6">
    <location>
        <begin position="1239"/>
        <end position="1251"/>
    </location>
</feature>
<keyword evidence="2" id="KW-0132">Cell division</keyword>
<dbReference type="RefSeq" id="XP_005645531.1">
    <property type="nucleotide sequence ID" value="XM_005645474.1"/>
</dbReference>
<name>I0YRG8_COCSC</name>
<keyword evidence="7" id="KW-1133">Transmembrane helix</keyword>
<evidence type="ECO:0000256" key="6">
    <source>
        <dbReference type="SAM" id="MobiDB-lite"/>
    </source>
</evidence>
<feature type="compositionally biased region" description="Gly residues" evidence="6">
    <location>
        <begin position="1376"/>
        <end position="1390"/>
    </location>
</feature>
<dbReference type="eggNOG" id="KOG1525">
    <property type="taxonomic scope" value="Eukaryota"/>
</dbReference>
<evidence type="ECO:0000256" key="2">
    <source>
        <dbReference type="ARBA" id="ARBA00022618"/>
    </source>
</evidence>
<dbReference type="InterPro" id="IPR016024">
    <property type="entry name" value="ARM-type_fold"/>
</dbReference>
<dbReference type="GO" id="GO:0051301">
    <property type="term" value="P:cell division"/>
    <property type="evidence" value="ECO:0007669"/>
    <property type="project" value="UniProtKB-KW"/>
</dbReference>
<keyword evidence="3" id="KW-0498">Mitosis</keyword>
<keyword evidence="7" id="KW-0472">Membrane</keyword>
<dbReference type="GO" id="GO:0000785">
    <property type="term" value="C:chromatin"/>
    <property type="evidence" value="ECO:0007669"/>
    <property type="project" value="TreeGrafter"/>
</dbReference>
<comment type="caution">
    <text evidence="8">The sequence shown here is derived from an EMBL/GenBank/DDBJ whole genome shotgun (WGS) entry which is preliminary data.</text>
</comment>
<dbReference type="InterPro" id="IPR011989">
    <property type="entry name" value="ARM-like"/>
</dbReference>
<feature type="region of interest" description="Disordered" evidence="6">
    <location>
        <begin position="1038"/>
        <end position="1490"/>
    </location>
</feature>
<dbReference type="PANTHER" id="PTHR12663:SF0">
    <property type="entry name" value="PRECOCIOUS DISSOCIATION OF SISTERS 5, ISOFORM A"/>
    <property type="match status" value="1"/>
</dbReference>
<dbReference type="Pfam" id="PF20168">
    <property type="entry name" value="PDS5"/>
    <property type="match status" value="2"/>
</dbReference>
<evidence type="ECO:0000256" key="5">
    <source>
        <dbReference type="ARBA" id="ARBA00023306"/>
    </source>
</evidence>
<accession>I0YRG8</accession>
<dbReference type="KEGG" id="csl:COCSUDRAFT_67024"/>
<feature type="compositionally biased region" description="Basic residues" evidence="6">
    <location>
        <begin position="1259"/>
        <end position="1272"/>
    </location>
</feature>
<feature type="compositionally biased region" description="Acidic residues" evidence="6">
    <location>
        <begin position="1429"/>
        <end position="1439"/>
    </location>
</feature>
<reference evidence="8 9" key="1">
    <citation type="journal article" date="2012" name="Genome Biol.">
        <title>The genome of the polar eukaryotic microalga coccomyxa subellipsoidea reveals traits of cold adaptation.</title>
        <authorList>
            <person name="Blanc G."/>
            <person name="Agarkova I."/>
            <person name="Grimwood J."/>
            <person name="Kuo A."/>
            <person name="Brueggeman A."/>
            <person name="Dunigan D."/>
            <person name="Gurnon J."/>
            <person name="Ladunga I."/>
            <person name="Lindquist E."/>
            <person name="Lucas S."/>
            <person name="Pangilinan J."/>
            <person name="Proschold T."/>
            <person name="Salamov A."/>
            <person name="Schmutz J."/>
            <person name="Weeks D."/>
            <person name="Yamada T."/>
            <person name="Claverie J.M."/>
            <person name="Grigoriev I."/>
            <person name="Van Etten J."/>
            <person name="Lomsadze A."/>
            <person name="Borodovsky M."/>
        </authorList>
    </citation>
    <scope>NUCLEOTIDE SEQUENCE [LARGE SCALE GENOMIC DNA]</scope>
    <source>
        <strain evidence="8 9">C-169</strain>
    </source>
</reference>
<feature type="compositionally biased region" description="Basic residues" evidence="6">
    <location>
        <begin position="1409"/>
        <end position="1418"/>
    </location>
</feature>
<dbReference type="GO" id="GO:0005634">
    <property type="term" value="C:nucleus"/>
    <property type="evidence" value="ECO:0007669"/>
    <property type="project" value="UniProtKB-SubCell"/>
</dbReference>
<feature type="compositionally biased region" description="Acidic residues" evidence="6">
    <location>
        <begin position="1337"/>
        <end position="1352"/>
    </location>
</feature>
<feature type="compositionally biased region" description="Low complexity" evidence="6">
    <location>
        <begin position="1217"/>
        <end position="1230"/>
    </location>
</feature>
<comment type="subcellular location">
    <subcellularLocation>
        <location evidence="1">Nucleus</location>
    </subcellularLocation>
</comment>
<evidence type="ECO:0000256" key="7">
    <source>
        <dbReference type="SAM" id="Phobius"/>
    </source>
</evidence>
<dbReference type="OrthoDB" id="512726at2759"/>
<keyword evidence="4" id="KW-0539">Nucleus</keyword>
<dbReference type="InterPro" id="IPR039776">
    <property type="entry name" value="Pds5"/>
</dbReference>
<evidence type="ECO:0000313" key="8">
    <source>
        <dbReference type="EMBL" id="EIE20987.1"/>
    </source>
</evidence>
<evidence type="ECO:0000256" key="3">
    <source>
        <dbReference type="ARBA" id="ARBA00022776"/>
    </source>
</evidence>
<protein>
    <submittedName>
        <fullName evidence="8">ARM repeat-containing protein</fullName>
    </submittedName>
</protein>
<evidence type="ECO:0000256" key="4">
    <source>
        <dbReference type="ARBA" id="ARBA00023242"/>
    </source>
</evidence>
<keyword evidence="7" id="KW-0812">Transmembrane</keyword>
<evidence type="ECO:0000256" key="1">
    <source>
        <dbReference type="ARBA" id="ARBA00004123"/>
    </source>
</evidence>
<dbReference type="SUPFAM" id="SSF48371">
    <property type="entry name" value="ARM repeat"/>
    <property type="match status" value="1"/>
</dbReference>
<dbReference type="GO" id="GO:0006281">
    <property type="term" value="P:DNA repair"/>
    <property type="evidence" value="ECO:0007669"/>
    <property type="project" value="TreeGrafter"/>
</dbReference>
<organism evidence="8 9">
    <name type="scientific">Coccomyxa subellipsoidea (strain C-169)</name>
    <name type="common">Green microalga</name>
    <dbReference type="NCBI Taxonomy" id="574566"/>
    <lineage>
        <taxon>Eukaryota</taxon>
        <taxon>Viridiplantae</taxon>
        <taxon>Chlorophyta</taxon>
        <taxon>core chlorophytes</taxon>
        <taxon>Trebouxiophyceae</taxon>
        <taxon>Trebouxiophyceae incertae sedis</taxon>
        <taxon>Coccomyxaceae</taxon>
        <taxon>Coccomyxa</taxon>
        <taxon>Coccomyxa subellipsoidea</taxon>
    </lineage>
</organism>
<sequence>MDKADEYDFAEEDFAKSAKDAGRALKAALKSKDSLLKALKLVGSLLEEGDDISQRLLDTILKCLVAPQKDDNPAAYRCAAQLVGRNEQQLQHPIQRLLTDMMEGNAKHSELNDDYQDLLYQIYQVSPSTLLPVMPHIMSDLTAKEDAKRLSALELLGKLYALPDSDMHADFPELFKEFAEVRQKMLRLSAGILVHCASNLARDQVLNAVMERLMDYEEKVRSSAVACLCEAATKNMQAVGQRAMEAVSERLRDTRRPVRRDTATQLMAVFRALCNKAHNAASPAVEESVLWVPARLLLCASKDADMQQHLTESVFKNGPFPAKLPMATAAKHWAAIYMSSNPQERAAIMVSMKTRSNCRQVVRNFVDLCAARDMATDSSSSKMAQVVRYLVSFFPLLAPEKVRENLEKLREMRDKNIHKSLFALAGPETSLEEAAKLAKDVVQRVGSRGPQGDFARALCARLVPQLISMQHVEELLKLASEEAPLDDAYLGSTLELLVDAAETSPSLFAGPVPQVLAMLGDKDKRLSEAAARILAKAGKAVRANVAEDSKALDAAKSKLLDISKEGSPKAAKAAVRALVAILPESAHKDVLRELCAQLAVMLEEADDDIESRLPTIMQALSSIGRIAPDIFAEHAGTVADFVLDVLLPADRIDSESQAEGKVGKMWGNFSDCICLKASALKDAPWQEKRVIIITTIIIIIIIIIIILLYTNPGNAPNDWDRVRVPAETEEAVDALITRLARLLEPSNEMDDLSPCGTADMALMRLAASEALLRLARAHDPRIHPEIYLCLSLTMQDQLMEVRSAFGAKLRSMVHLMNKHQPQRASKYAAMLPLAGMDPNEANRSAAYAMLNEYVGLRRRAAAAHVAAASKTGGSSGPMLQEFPEFMLPYIIQMLAHHPDFPTRQEVAEMGQEAYQPFTRMLQFMLEPLILSVASRSDSEPPGATLPAISKVLRTLKATEDATAEPATLNMHMLCDMALALAPAIVERHSPGAVITGKFPGNVPLPKSFFRSSIPSKAKLESLLPPDFEVALEDLCPNQAQPAGQKKGPSGRSKPKAEPKPAKAPVKRQAEPTEDSGSAKKPARPKRKAAAATLKEASSDGEAESSADEDEDEEEDGSEDASTPGPSGRGAAATRIQAGSSGKRRGESLGDPGPSSGGKRARMQTAPAEDAPEETGGQEEAPASGRQSPDENAQPRNGAAKQRASQKPAGKKAGGQKGKPASQKGPAAKAKGGAGTEGPSDSEWDMMSDAEEAAAAAPASHKKTPPSRGKLSKALKVAAAVQGALSRAGGKPPQGDNSRRLSVGQTPQPEKPGRPQTAKTETTFGRRRSRTGERTEGAEADDEGEVDDGDAGEEPAAARKQASGRKQQQKAATKRPGSGGRKAAGGKGAGSGQAAEAGEEEPAAAEPKKPGRAARGRKRSSPDSLRAPTSEEEATPPDNDESLRAPTSDDDSSASKEPAPKKRGRPAAGQKAAAKETSQAARRKPRRAQAA</sequence>
<dbReference type="PANTHER" id="PTHR12663">
    <property type="entry name" value="ANDROGEN INDUCED INHIBITOR OF PROLIFERATION AS3 / PDS5-RELATED"/>
    <property type="match status" value="1"/>
</dbReference>
<dbReference type="Gene3D" id="1.25.10.10">
    <property type="entry name" value="Leucine-rich Repeat Variant"/>
    <property type="match status" value="2"/>
</dbReference>
<dbReference type="Proteomes" id="UP000007264">
    <property type="component" value="Unassembled WGS sequence"/>
</dbReference>
<evidence type="ECO:0000313" key="9">
    <source>
        <dbReference type="Proteomes" id="UP000007264"/>
    </source>
</evidence>